<proteinExistence type="predicted"/>
<gene>
    <name evidence="2" type="ORF">CRT60_09910</name>
</gene>
<evidence type="ECO:0000313" key="2">
    <source>
        <dbReference type="EMBL" id="PGH58236.1"/>
    </source>
</evidence>
<evidence type="ECO:0000313" key="3">
    <source>
        <dbReference type="Proteomes" id="UP000225379"/>
    </source>
</evidence>
<keyword evidence="3" id="KW-1185">Reference proteome</keyword>
<organism evidence="2 3">
    <name type="scientific">Azospirillum palustre</name>
    <dbReference type="NCBI Taxonomy" id="2044885"/>
    <lineage>
        <taxon>Bacteria</taxon>
        <taxon>Pseudomonadati</taxon>
        <taxon>Pseudomonadota</taxon>
        <taxon>Alphaproteobacteria</taxon>
        <taxon>Rhodospirillales</taxon>
        <taxon>Azospirillaceae</taxon>
        <taxon>Azospirillum</taxon>
    </lineage>
</organism>
<dbReference type="EMBL" id="PDKW01000039">
    <property type="protein sequence ID" value="PGH58236.1"/>
    <property type="molecule type" value="Genomic_DNA"/>
</dbReference>
<dbReference type="InterPro" id="IPR007053">
    <property type="entry name" value="LRAT_dom"/>
</dbReference>
<dbReference type="Pfam" id="PF04970">
    <property type="entry name" value="LRAT"/>
    <property type="match status" value="1"/>
</dbReference>
<dbReference type="Proteomes" id="UP000225379">
    <property type="component" value="Unassembled WGS sequence"/>
</dbReference>
<feature type="domain" description="LRAT" evidence="1">
    <location>
        <begin position="20"/>
        <end position="123"/>
    </location>
</feature>
<name>A0A2B8BHI3_9PROT</name>
<sequence length="156" mass="17412">MSNVAESFVDNVFRKTVYPKIGSIVYCDLALGFCEHSGVYVGNNEIVHLDGSGYVEIVSPEKFLNRLGGLNTAISIYVSCTETVSVGDVQTATRARAMIGKKRAYNVLLDNCHQFSSGCLTGNFNNTDNFLWMLKDRTRNTLGANSWRVWNRPQIF</sequence>
<dbReference type="Gene3D" id="3.90.1720.10">
    <property type="entry name" value="endopeptidase domain like (from Nostoc punctiforme)"/>
    <property type="match status" value="1"/>
</dbReference>
<evidence type="ECO:0000259" key="1">
    <source>
        <dbReference type="Pfam" id="PF04970"/>
    </source>
</evidence>
<protein>
    <recommendedName>
        <fullName evidence="1">LRAT domain-containing protein</fullName>
    </recommendedName>
</protein>
<comment type="caution">
    <text evidence="2">The sequence shown here is derived from an EMBL/GenBank/DDBJ whole genome shotgun (WGS) entry which is preliminary data.</text>
</comment>
<accession>A0A2B8BHI3</accession>
<dbReference type="AlphaFoldDB" id="A0A2B8BHI3"/>
<reference evidence="3" key="1">
    <citation type="submission" date="2017-10" db="EMBL/GenBank/DDBJ databases">
        <authorList>
            <person name="Kravchenko I.K."/>
            <person name="Grouzdev D.S."/>
        </authorList>
    </citation>
    <scope>NUCLEOTIDE SEQUENCE [LARGE SCALE GENOMIC DNA]</scope>
    <source>
        <strain evidence="3">B2</strain>
    </source>
</reference>